<feature type="domain" description="DUF6533" evidence="3">
    <location>
        <begin position="26"/>
        <end position="69"/>
    </location>
</feature>
<dbReference type="InterPro" id="IPR045340">
    <property type="entry name" value="DUF6533"/>
</dbReference>
<name>A0A0H2SBR1_9AGAM</name>
<feature type="transmembrane region" description="Helical" evidence="2">
    <location>
        <begin position="57"/>
        <end position="81"/>
    </location>
</feature>
<feature type="transmembrane region" description="Helical" evidence="2">
    <location>
        <begin position="246"/>
        <end position="265"/>
    </location>
</feature>
<keyword evidence="2" id="KW-0472">Membrane</keyword>
<accession>A0A0H2SBR1</accession>
<protein>
    <recommendedName>
        <fullName evidence="3">DUF6533 domain-containing protein</fullName>
    </recommendedName>
</protein>
<dbReference type="Pfam" id="PF20151">
    <property type="entry name" value="DUF6533"/>
    <property type="match status" value="1"/>
</dbReference>
<keyword evidence="2" id="KW-1133">Transmembrane helix</keyword>
<evidence type="ECO:0000256" key="2">
    <source>
        <dbReference type="SAM" id="Phobius"/>
    </source>
</evidence>
<evidence type="ECO:0000313" key="4">
    <source>
        <dbReference type="EMBL" id="KLO14336.1"/>
    </source>
</evidence>
<organism evidence="4 5">
    <name type="scientific">Schizopora paradoxa</name>
    <dbReference type="NCBI Taxonomy" id="27342"/>
    <lineage>
        <taxon>Eukaryota</taxon>
        <taxon>Fungi</taxon>
        <taxon>Dikarya</taxon>
        <taxon>Basidiomycota</taxon>
        <taxon>Agaricomycotina</taxon>
        <taxon>Agaricomycetes</taxon>
        <taxon>Hymenochaetales</taxon>
        <taxon>Schizoporaceae</taxon>
        <taxon>Schizopora</taxon>
    </lineage>
</organism>
<evidence type="ECO:0000313" key="5">
    <source>
        <dbReference type="Proteomes" id="UP000053477"/>
    </source>
</evidence>
<reference evidence="4 5" key="1">
    <citation type="submission" date="2015-04" db="EMBL/GenBank/DDBJ databases">
        <title>Complete genome sequence of Schizopora paradoxa KUC8140, a cosmopolitan wood degrader in East Asia.</title>
        <authorList>
            <consortium name="DOE Joint Genome Institute"/>
            <person name="Min B."/>
            <person name="Park H."/>
            <person name="Jang Y."/>
            <person name="Kim J.-J."/>
            <person name="Kim K.H."/>
            <person name="Pangilinan J."/>
            <person name="Lipzen A."/>
            <person name="Riley R."/>
            <person name="Grigoriev I.V."/>
            <person name="Spatafora J.W."/>
            <person name="Choi I.-G."/>
        </authorList>
    </citation>
    <scope>NUCLEOTIDE SEQUENCE [LARGE SCALE GENOMIC DNA]</scope>
    <source>
        <strain evidence="4 5">KUC8140</strain>
    </source>
</reference>
<feature type="transmembrane region" description="Helical" evidence="2">
    <location>
        <begin position="200"/>
        <end position="221"/>
    </location>
</feature>
<feature type="transmembrane region" description="Helical" evidence="2">
    <location>
        <begin position="12"/>
        <end position="37"/>
    </location>
</feature>
<evidence type="ECO:0000256" key="1">
    <source>
        <dbReference type="SAM" id="MobiDB-lite"/>
    </source>
</evidence>
<sequence>MEARSLAQRREPFVLAATEGIFALQCYTLASITFLYYDHIITFPQEFRKVWRQRLSFLNILFLINRYTTSLGYIPIIYFTFRSTNTNSITGVQHVCSLPSSSFYYLADDYYEYVVRHPHNDLCAQQKWNSVIVALRCYALYNRNRWVLYGVLSLGLAVFGAFIWATTVFVGIDLNFGGIYRTCVPDINGNGPNRDVPFKVAWLLAIVFDGVVFALTIFRTYQMSRIHKIRGTYGSLANLIMRDGSIYFFVMAVSYIIHIILFVYMNTSFFADSTGNNAVLTHTISVTMMSRLILNINSYGDRHARRQSTMRPNANLNFNAGHNPTTQFTTHVTNYSSWIARTVHEFETDFDSEASTGLTFSAGSGPSNGMTTDDDYATHDENEIEMTVRRRVTHDGTSDDGAPTRDSGSGWWWTAEERNA</sequence>
<feature type="transmembrane region" description="Helical" evidence="2">
    <location>
        <begin position="146"/>
        <end position="172"/>
    </location>
</feature>
<dbReference type="EMBL" id="KQ085945">
    <property type="protein sequence ID" value="KLO14336.1"/>
    <property type="molecule type" value="Genomic_DNA"/>
</dbReference>
<dbReference type="Proteomes" id="UP000053477">
    <property type="component" value="Unassembled WGS sequence"/>
</dbReference>
<dbReference type="AlphaFoldDB" id="A0A0H2SBR1"/>
<feature type="transmembrane region" description="Helical" evidence="2">
    <location>
        <begin position="277"/>
        <end position="296"/>
    </location>
</feature>
<feature type="region of interest" description="Disordered" evidence="1">
    <location>
        <begin position="391"/>
        <end position="420"/>
    </location>
</feature>
<evidence type="ECO:0000259" key="3">
    <source>
        <dbReference type="Pfam" id="PF20151"/>
    </source>
</evidence>
<dbReference type="InParanoid" id="A0A0H2SBR1"/>
<keyword evidence="5" id="KW-1185">Reference proteome</keyword>
<proteinExistence type="predicted"/>
<keyword evidence="2" id="KW-0812">Transmembrane</keyword>
<dbReference type="OrthoDB" id="2686513at2759"/>
<gene>
    <name evidence="4" type="ORF">SCHPADRAFT_939628</name>
</gene>